<dbReference type="PROSITE" id="PS50297">
    <property type="entry name" value="ANK_REP_REGION"/>
    <property type="match status" value="1"/>
</dbReference>
<evidence type="ECO:0000256" key="3">
    <source>
        <dbReference type="PROSITE-ProRule" id="PRU00023"/>
    </source>
</evidence>
<keyword evidence="5" id="KW-1185">Reference proteome</keyword>
<dbReference type="GeneID" id="81597611"/>
<evidence type="ECO:0000313" key="5">
    <source>
        <dbReference type="Proteomes" id="UP001213681"/>
    </source>
</evidence>
<dbReference type="PANTHER" id="PTHR24123:SF33">
    <property type="entry name" value="PROTEIN HOS4"/>
    <property type="match status" value="1"/>
</dbReference>
<organism evidence="4 5">
    <name type="scientific">Penicillium daleae</name>
    <dbReference type="NCBI Taxonomy" id="63821"/>
    <lineage>
        <taxon>Eukaryota</taxon>
        <taxon>Fungi</taxon>
        <taxon>Dikarya</taxon>
        <taxon>Ascomycota</taxon>
        <taxon>Pezizomycotina</taxon>
        <taxon>Eurotiomycetes</taxon>
        <taxon>Eurotiomycetidae</taxon>
        <taxon>Eurotiales</taxon>
        <taxon>Aspergillaceae</taxon>
        <taxon>Penicillium</taxon>
    </lineage>
</organism>
<dbReference type="Gene3D" id="1.25.40.20">
    <property type="entry name" value="Ankyrin repeat-containing domain"/>
    <property type="match status" value="1"/>
</dbReference>
<evidence type="ECO:0008006" key="6">
    <source>
        <dbReference type="Google" id="ProtNLM"/>
    </source>
</evidence>
<keyword evidence="1" id="KW-0677">Repeat</keyword>
<sequence>MSLLHPYTQSQQCGFFLESESIQDVLLTSPGVVIKHVLLSRLEIRALDKQFSLLLQIAVASGDIDFIKLLVNRGINAAIIRNHQEIATELITHGADPNFISLLKQLLNAGSKPGEGPAALHLVVKAGILEATELLLQAGTNIDTGDSDHTPVLITACFNGDMRMVEDYL</sequence>
<feature type="repeat" description="ANK" evidence="3">
    <location>
        <begin position="115"/>
        <end position="147"/>
    </location>
</feature>
<accession>A0AAD6G5E3</accession>
<dbReference type="InterPro" id="IPR051165">
    <property type="entry name" value="Multifunctional_ANK_Repeat"/>
</dbReference>
<dbReference type="InterPro" id="IPR002110">
    <property type="entry name" value="Ankyrin_rpt"/>
</dbReference>
<reference evidence="4" key="1">
    <citation type="submission" date="2022-12" db="EMBL/GenBank/DDBJ databases">
        <authorList>
            <person name="Petersen C."/>
        </authorList>
    </citation>
    <scope>NUCLEOTIDE SEQUENCE</scope>
    <source>
        <strain evidence="4">IBT 16125</strain>
    </source>
</reference>
<comment type="caution">
    <text evidence="4">The sequence shown here is derived from an EMBL/GenBank/DDBJ whole genome shotgun (WGS) entry which is preliminary data.</text>
</comment>
<protein>
    <recommendedName>
        <fullName evidence="6">Ankyrin repeat protein</fullName>
    </recommendedName>
</protein>
<keyword evidence="2 3" id="KW-0040">ANK repeat</keyword>
<dbReference type="Proteomes" id="UP001213681">
    <property type="component" value="Unassembled WGS sequence"/>
</dbReference>
<gene>
    <name evidence="4" type="ORF">N7458_003986</name>
</gene>
<evidence type="ECO:0000256" key="1">
    <source>
        <dbReference type="ARBA" id="ARBA00022737"/>
    </source>
</evidence>
<dbReference type="PROSITE" id="PS50088">
    <property type="entry name" value="ANK_REPEAT"/>
    <property type="match status" value="1"/>
</dbReference>
<reference evidence="4" key="2">
    <citation type="journal article" date="2023" name="IMA Fungus">
        <title>Comparative genomic study of the Penicillium genus elucidates a diverse pangenome and 15 lateral gene transfer events.</title>
        <authorList>
            <person name="Petersen C."/>
            <person name="Sorensen T."/>
            <person name="Nielsen M.R."/>
            <person name="Sondergaard T.E."/>
            <person name="Sorensen J.L."/>
            <person name="Fitzpatrick D.A."/>
            <person name="Frisvad J.C."/>
            <person name="Nielsen K.L."/>
        </authorList>
    </citation>
    <scope>NUCLEOTIDE SEQUENCE</scope>
    <source>
        <strain evidence="4">IBT 16125</strain>
    </source>
</reference>
<dbReference type="PANTHER" id="PTHR24123">
    <property type="entry name" value="ANKYRIN REPEAT-CONTAINING"/>
    <property type="match status" value="1"/>
</dbReference>
<dbReference type="RefSeq" id="XP_056768095.1">
    <property type="nucleotide sequence ID" value="XM_056907368.1"/>
</dbReference>
<name>A0AAD6G5E3_9EURO</name>
<evidence type="ECO:0000313" key="4">
    <source>
        <dbReference type="EMBL" id="KAJ5455722.1"/>
    </source>
</evidence>
<proteinExistence type="predicted"/>
<evidence type="ECO:0000256" key="2">
    <source>
        <dbReference type="ARBA" id="ARBA00023043"/>
    </source>
</evidence>
<dbReference type="SMART" id="SM00248">
    <property type="entry name" value="ANK"/>
    <property type="match status" value="2"/>
</dbReference>
<dbReference type="InterPro" id="IPR036770">
    <property type="entry name" value="Ankyrin_rpt-contain_sf"/>
</dbReference>
<dbReference type="EMBL" id="JAPVEA010000004">
    <property type="protein sequence ID" value="KAJ5455722.1"/>
    <property type="molecule type" value="Genomic_DNA"/>
</dbReference>
<dbReference type="SUPFAM" id="SSF48403">
    <property type="entry name" value="Ankyrin repeat"/>
    <property type="match status" value="1"/>
</dbReference>
<dbReference type="AlphaFoldDB" id="A0AAD6G5E3"/>